<evidence type="ECO:0000313" key="3">
    <source>
        <dbReference type="EMBL" id="ABD32755.1"/>
    </source>
</evidence>
<organism evidence="3">
    <name type="scientific">Medicago truncatula</name>
    <name type="common">Barrel medic</name>
    <name type="synonym">Medicago tribuloides</name>
    <dbReference type="NCBI Taxonomy" id="3880"/>
    <lineage>
        <taxon>Eukaryota</taxon>
        <taxon>Viridiplantae</taxon>
        <taxon>Streptophyta</taxon>
        <taxon>Embryophyta</taxon>
        <taxon>Tracheophyta</taxon>
        <taxon>Spermatophyta</taxon>
        <taxon>Magnoliopsida</taxon>
        <taxon>eudicotyledons</taxon>
        <taxon>Gunneridae</taxon>
        <taxon>Pentapetalae</taxon>
        <taxon>rosids</taxon>
        <taxon>fabids</taxon>
        <taxon>Fabales</taxon>
        <taxon>Fabaceae</taxon>
        <taxon>Papilionoideae</taxon>
        <taxon>50 kb inversion clade</taxon>
        <taxon>NPAAA clade</taxon>
        <taxon>Hologalegina</taxon>
        <taxon>IRL clade</taxon>
        <taxon>Trifolieae</taxon>
        <taxon>Medicago</taxon>
    </lineage>
</organism>
<sequence>MGRKGRLGGQPHMAARASEASPKDAKPLNKDKIEQMGSFLSRSEKPTCTSSLAYSGTFPFLFGEFPFSFGPIASYLPFKQYWILDSGATDHMTPLPTHFSTYSPCSSNKKNIYNRHGTLITVAGQWDVQLNPFMTLNNVLHIPKLSTSLISIQKLTKDLSCNVILNNKSCVFQDKESGRTTGNAREWNGLYYLDNQVENHVNVEADVSYGKNIMIYTRRKTIPESTHIQENLIRHYMS</sequence>
<gene>
    <name evidence="3" type="ORF">MtrDRAFT_AC150777g30v1</name>
</gene>
<accession>Q2HT51</accession>
<dbReference type="InterPro" id="IPR054722">
    <property type="entry name" value="PolX-like_BBD"/>
</dbReference>
<dbReference type="Pfam" id="PF22936">
    <property type="entry name" value="Pol_BBD"/>
    <property type="match status" value="1"/>
</dbReference>
<reference evidence="3" key="1">
    <citation type="submission" date="2004-10" db="EMBL/GenBank/DDBJ databases">
        <title>Medicago truncatula BAC genomic sequence.</title>
        <authorList>
            <person name="Town C.D."/>
            <person name="Tallon L.J."/>
            <person name="Arbogast T."/>
            <person name="Althoff R."/>
            <person name="Hine E."/>
            <person name="Monaghan E."/>
            <person name="Smith S.A."/>
            <person name="Utterback T."/>
            <person name="Feldblyum T."/>
            <person name="Koo H."/>
            <person name="Cheung F."/>
        </authorList>
    </citation>
    <scope>NUCLEOTIDE SEQUENCE</scope>
</reference>
<dbReference type="AlphaFoldDB" id="Q2HT51"/>
<evidence type="ECO:0000256" key="1">
    <source>
        <dbReference type="SAM" id="MobiDB-lite"/>
    </source>
</evidence>
<feature type="domain" description="Retrovirus-related Pol polyprotein from transposon TNT 1-94-like beta-barrel" evidence="2">
    <location>
        <begin position="82"/>
        <end position="157"/>
    </location>
</feature>
<feature type="region of interest" description="Disordered" evidence="1">
    <location>
        <begin position="1"/>
        <end position="28"/>
    </location>
</feature>
<reference evidence="3" key="2">
    <citation type="submission" date="2006-02" db="EMBL/GenBank/DDBJ databases">
        <authorList>
            <consortium name="The International Medicago Genome Annotation Group"/>
        </authorList>
    </citation>
    <scope>NUCLEOTIDE SEQUENCE</scope>
</reference>
<name>Q2HT51_MEDTR</name>
<evidence type="ECO:0000259" key="2">
    <source>
        <dbReference type="Pfam" id="PF22936"/>
    </source>
</evidence>
<dbReference type="EMBL" id="AC150777">
    <property type="protein sequence ID" value="ABD32755.1"/>
    <property type="molecule type" value="Genomic_DNA"/>
</dbReference>
<proteinExistence type="predicted"/>
<protein>
    <submittedName>
        <fullName evidence="3">Gag-pol polyprotein-related</fullName>
    </submittedName>
</protein>